<gene>
    <name evidence="1" type="ORF">CINCED_3A018003</name>
</gene>
<organism evidence="1 2">
    <name type="scientific">Cinara cedri</name>
    <dbReference type="NCBI Taxonomy" id="506608"/>
    <lineage>
        <taxon>Eukaryota</taxon>
        <taxon>Metazoa</taxon>
        <taxon>Ecdysozoa</taxon>
        <taxon>Arthropoda</taxon>
        <taxon>Hexapoda</taxon>
        <taxon>Insecta</taxon>
        <taxon>Pterygota</taxon>
        <taxon>Neoptera</taxon>
        <taxon>Paraneoptera</taxon>
        <taxon>Hemiptera</taxon>
        <taxon>Sternorrhyncha</taxon>
        <taxon>Aphidomorpha</taxon>
        <taxon>Aphidoidea</taxon>
        <taxon>Aphididae</taxon>
        <taxon>Lachninae</taxon>
        <taxon>Cinara</taxon>
    </lineage>
</organism>
<sequence length="101" mass="11296">MLSVDDGENGSALYSTPITKVDLNGSRNEQLLVTSLDNQRVRLYTWTLFHSSNTQNGLVTGNYQICLGKGREFIRWQNTGRSIPTEFSVVPMSLFGLLVAR</sequence>
<dbReference type="Proteomes" id="UP000325440">
    <property type="component" value="Unassembled WGS sequence"/>
</dbReference>
<evidence type="ECO:0000313" key="2">
    <source>
        <dbReference type="Proteomes" id="UP000325440"/>
    </source>
</evidence>
<accession>A0A5E4MKC5</accession>
<keyword evidence="2" id="KW-1185">Reference proteome</keyword>
<dbReference type="AlphaFoldDB" id="A0A5E4MKC5"/>
<name>A0A5E4MKC5_9HEMI</name>
<evidence type="ECO:0000313" key="1">
    <source>
        <dbReference type="EMBL" id="VVC31922.1"/>
    </source>
</evidence>
<reference evidence="1 2" key="1">
    <citation type="submission" date="2019-08" db="EMBL/GenBank/DDBJ databases">
        <authorList>
            <person name="Alioto T."/>
            <person name="Alioto T."/>
            <person name="Gomez Garrido J."/>
        </authorList>
    </citation>
    <scope>NUCLEOTIDE SEQUENCE [LARGE SCALE GENOMIC DNA]</scope>
</reference>
<dbReference type="EMBL" id="CABPRJ010000952">
    <property type="protein sequence ID" value="VVC31922.1"/>
    <property type="molecule type" value="Genomic_DNA"/>
</dbReference>
<proteinExistence type="predicted"/>
<protein>
    <submittedName>
        <fullName evidence="1">Uncharacterized protein</fullName>
    </submittedName>
</protein>